<dbReference type="InterPro" id="IPR058099">
    <property type="entry name" value="T3SS_XAC0095_dom"/>
</dbReference>
<dbReference type="Pfam" id="PF26642">
    <property type="entry name" value="XAC0095_dom"/>
    <property type="match status" value="1"/>
</dbReference>
<dbReference type="Proteomes" id="UP001429984">
    <property type="component" value="Unassembled WGS sequence"/>
</dbReference>
<comment type="caution">
    <text evidence="2">The sequence shown here is derived from an EMBL/GenBank/DDBJ whole genome shotgun (WGS) entry which is preliminary data.</text>
</comment>
<dbReference type="NCBIfam" id="NF047335">
    <property type="entry name" value="T3SS_XAC0095"/>
    <property type="match status" value="1"/>
</dbReference>
<feature type="domain" description="XAC0095-like" evidence="1">
    <location>
        <begin position="1"/>
        <end position="65"/>
    </location>
</feature>
<evidence type="ECO:0000313" key="3">
    <source>
        <dbReference type="Proteomes" id="UP001429984"/>
    </source>
</evidence>
<name>A0ABS0B6Y5_9GAMM</name>
<evidence type="ECO:0000259" key="1">
    <source>
        <dbReference type="Pfam" id="PF26642"/>
    </source>
</evidence>
<keyword evidence="3" id="KW-1185">Reference proteome</keyword>
<reference evidence="2 3" key="1">
    <citation type="submission" date="2020-11" db="EMBL/GenBank/DDBJ databases">
        <title>Draft Genome Sequence and Secondary Metabolite Biosynthetic Potential of the Lysobacter niastensis Type strain DSM 18481.</title>
        <authorList>
            <person name="Turrini P."/>
            <person name="Artuso I."/>
            <person name="Tescari M."/>
            <person name="Lugli G.A."/>
            <person name="Frangipani E."/>
            <person name="Ventura M."/>
            <person name="Visca P."/>
        </authorList>
    </citation>
    <scope>NUCLEOTIDE SEQUENCE [LARGE SCALE GENOMIC DNA]</scope>
    <source>
        <strain evidence="2 3">DSM 18481</strain>
    </source>
</reference>
<dbReference type="EMBL" id="JADLZT010000003">
    <property type="protein sequence ID" value="MBF6023442.1"/>
    <property type="molecule type" value="Genomic_DNA"/>
</dbReference>
<evidence type="ECO:0000313" key="2">
    <source>
        <dbReference type="EMBL" id="MBF6023442.1"/>
    </source>
</evidence>
<sequence length="73" mass="7993">MAYQLPEDAHLALVQARDHLRLLARLTEPRTEAGDDEVPLSPLALAHCFDRLAGDLDGIVQAAHWPGRASPSR</sequence>
<proteinExistence type="predicted"/>
<protein>
    <recommendedName>
        <fullName evidence="1">XAC0095-like domain-containing protein</fullName>
    </recommendedName>
</protein>
<organism evidence="2 3">
    <name type="scientific">Lysobacter niastensis</name>
    <dbReference type="NCBI Taxonomy" id="380629"/>
    <lineage>
        <taxon>Bacteria</taxon>
        <taxon>Pseudomonadati</taxon>
        <taxon>Pseudomonadota</taxon>
        <taxon>Gammaproteobacteria</taxon>
        <taxon>Lysobacterales</taxon>
        <taxon>Lysobacteraceae</taxon>
        <taxon>Lysobacter</taxon>
    </lineage>
</organism>
<accession>A0ABS0B6Y5</accession>
<gene>
    <name evidence="2" type="ORF">IU514_05280</name>
</gene>